<evidence type="ECO:0000313" key="2">
    <source>
        <dbReference type="Proteomes" id="UP001271789"/>
    </source>
</evidence>
<proteinExistence type="predicted"/>
<keyword evidence="2" id="KW-1185">Reference proteome</keyword>
<evidence type="ECO:0000313" key="1">
    <source>
        <dbReference type="EMBL" id="MDV0447160.1"/>
    </source>
</evidence>
<reference evidence="1" key="1">
    <citation type="submission" date="2023-06" db="EMBL/GenBank/DDBJ databases">
        <title>Genome sequence of Methanosarcinaceae archaeon Ag5.</title>
        <authorList>
            <person name="Protasov E."/>
            <person name="Platt K."/>
            <person name="Poehlein A."/>
            <person name="Daniel R."/>
            <person name="Brune A."/>
        </authorList>
    </citation>
    <scope>NUCLEOTIDE SEQUENCE</scope>
    <source>
        <strain evidence="1">Ag5</strain>
    </source>
</reference>
<sequence>MKYISGKVYEDDEYNKFMAKRNELKELLTYIRENHDRDNSLPKSFYKYMSEVLKYTPDEIAEQTGYDHSGIRKALKS</sequence>
<comment type="caution">
    <text evidence="1">The sequence shown here is derived from an EMBL/GenBank/DDBJ whole genome shotgun (WGS) entry which is preliminary data.</text>
</comment>
<dbReference type="AlphaFoldDB" id="A0AAE4SFB4"/>
<dbReference type="EMBL" id="JAWDKD010000018">
    <property type="protein sequence ID" value="MDV0447160.1"/>
    <property type="molecule type" value="Genomic_DNA"/>
</dbReference>
<gene>
    <name evidence="1" type="ORF">MsAg5_10370</name>
</gene>
<dbReference type="Proteomes" id="UP001271789">
    <property type="component" value="Unassembled WGS sequence"/>
</dbReference>
<accession>A0AAE4SFB4</accession>
<protein>
    <submittedName>
        <fullName evidence="1">Uncharacterized protein</fullName>
    </submittedName>
</protein>
<name>A0AAE4SFB4_9EURY</name>
<organism evidence="1 2">
    <name type="scientific">Methanolapillus africanus</name>
    <dbReference type="NCBI Taxonomy" id="3028297"/>
    <lineage>
        <taxon>Archaea</taxon>
        <taxon>Methanobacteriati</taxon>
        <taxon>Methanobacteriota</taxon>
        <taxon>Stenosarchaea group</taxon>
        <taxon>Methanomicrobia</taxon>
        <taxon>Methanosarcinales</taxon>
        <taxon>Methanosarcinaceae</taxon>
        <taxon>Methanolapillus</taxon>
    </lineage>
</organism>